<organism evidence="1 2">
    <name type="scientific">Anisodus tanguticus</name>
    <dbReference type="NCBI Taxonomy" id="243964"/>
    <lineage>
        <taxon>Eukaryota</taxon>
        <taxon>Viridiplantae</taxon>
        <taxon>Streptophyta</taxon>
        <taxon>Embryophyta</taxon>
        <taxon>Tracheophyta</taxon>
        <taxon>Spermatophyta</taxon>
        <taxon>Magnoliopsida</taxon>
        <taxon>eudicotyledons</taxon>
        <taxon>Gunneridae</taxon>
        <taxon>Pentapetalae</taxon>
        <taxon>asterids</taxon>
        <taxon>lamiids</taxon>
        <taxon>Solanales</taxon>
        <taxon>Solanaceae</taxon>
        <taxon>Solanoideae</taxon>
        <taxon>Hyoscyameae</taxon>
        <taxon>Anisodus</taxon>
    </lineage>
</organism>
<sequence>MEHLRLSDPYLGGACSQIFWWFLQPWRLWTLFLPELNTDLSLTFSVSLGKQKVRKMDKAKADKGKNEATRI</sequence>
<dbReference type="AlphaFoldDB" id="A0AAE1VVJ9"/>
<protein>
    <submittedName>
        <fullName evidence="1">Uncharacterized protein</fullName>
    </submittedName>
</protein>
<dbReference type="Proteomes" id="UP001291623">
    <property type="component" value="Unassembled WGS sequence"/>
</dbReference>
<name>A0AAE1VVJ9_9SOLA</name>
<comment type="caution">
    <text evidence="1">The sequence shown here is derived from an EMBL/GenBank/DDBJ whole genome shotgun (WGS) entry which is preliminary data.</text>
</comment>
<gene>
    <name evidence="1" type="ORF">RND71_005522</name>
</gene>
<dbReference type="EMBL" id="JAVYJV010000003">
    <property type="protein sequence ID" value="KAK4374845.1"/>
    <property type="molecule type" value="Genomic_DNA"/>
</dbReference>
<keyword evidence="2" id="KW-1185">Reference proteome</keyword>
<reference evidence="1" key="1">
    <citation type="submission" date="2023-12" db="EMBL/GenBank/DDBJ databases">
        <title>Genome assembly of Anisodus tanguticus.</title>
        <authorList>
            <person name="Wang Y.-J."/>
        </authorList>
    </citation>
    <scope>NUCLEOTIDE SEQUENCE</scope>
    <source>
        <strain evidence="1">KB-2021</strain>
        <tissue evidence="1">Leaf</tissue>
    </source>
</reference>
<accession>A0AAE1VVJ9</accession>
<evidence type="ECO:0000313" key="1">
    <source>
        <dbReference type="EMBL" id="KAK4374845.1"/>
    </source>
</evidence>
<evidence type="ECO:0000313" key="2">
    <source>
        <dbReference type="Proteomes" id="UP001291623"/>
    </source>
</evidence>
<proteinExistence type="predicted"/>